<dbReference type="AlphaFoldDB" id="A0A067DPK1"/>
<sequence length="65" mass="7223">VPVSGGGGASKSSLTPEEIKLKAQELRYGIFYAVYFFSDGYCNCYMLSYITNAFLDTIFWFLAAS</sequence>
<name>A0A067DPK1_CITSI</name>
<gene>
    <name evidence="1" type="ORF">CISIN_1g0151221mg</name>
</gene>
<feature type="non-terminal residue" evidence="1">
    <location>
        <position position="1"/>
    </location>
</feature>
<dbReference type="Proteomes" id="UP000027120">
    <property type="component" value="Unassembled WGS sequence"/>
</dbReference>
<accession>A0A067DPK1</accession>
<organism evidence="1 2">
    <name type="scientific">Citrus sinensis</name>
    <name type="common">Sweet orange</name>
    <name type="synonym">Citrus aurantium var. sinensis</name>
    <dbReference type="NCBI Taxonomy" id="2711"/>
    <lineage>
        <taxon>Eukaryota</taxon>
        <taxon>Viridiplantae</taxon>
        <taxon>Streptophyta</taxon>
        <taxon>Embryophyta</taxon>
        <taxon>Tracheophyta</taxon>
        <taxon>Spermatophyta</taxon>
        <taxon>Magnoliopsida</taxon>
        <taxon>eudicotyledons</taxon>
        <taxon>Gunneridae</taxon>
        <taxon>Pentapetalae</taxon>
        <taxon>rosids</taxon>
        <taxon>malvids</taxon>
        <taxon>Sapindales</taxon>
        <taxon>Rutaceae</taxon>
        <taxon>Aurantioideae</taxon>
        <taxon>Citrus</taxon>
    </lineage>
</organism>
<protein>
    <submittedName>
        <fullName evidence="1">Uncharacterized protein</fullName>
    </submittedName>
</protein>
<keyword evidence="2" id="KW-1185">Reference proteome</keyword>
<evidence type="ECO:0000313" key="2">
    <source>
        <dbReference type="Proteomes" id="UP000027120"/>
    </source>
</evidence>
<dbReference type="EMBL" id="KK785282">
    <property type="protein sequence ID" value="KDO44909.1"/>
    <property type="molecule type" value="Genomic_DNA"/>
</dbReference>
<reference evidence="1 2" key="1">
    <citation type="submission" date="2014-04" db="EMBL/GenBank/DDBJ databases">
        <authorList>
            <consortium name="International Citrus Genome Consortium"/>
            <person name="Gmitter F."/>
            <person name="Chen C."/>
            <person name="Farmerie W."/>
            <person name="Harkins T."/>
            <person name="Desany B."/>
            <person name="Mohiuddin M."/>
            <person name="Kodira C."/>
            <person name="Borodovsky M."/>
            <person name="Lomsadze A."/>
            <person name="Burns P."/>
            <person name="Jenkins J."/>
            <person name="Prochnik S."/>
            <person name="Shu S."/>
            <person name="Chapman J."/>
            <person name="Pitluck S."/>
            <person name="Schmutz J."/>
            <person name="Rokhsar D."/>
        </authorList>
    </citation>
    <scope>NUCLEOTIDE SEQUENCE</scope>
</reference>
<proteinExistence type="predicted"/>
<evidence type="ECO:0000313" key="1">
    <source>
        <dbReference type="EMBL" id="KDO44909.1"/>
    </source>
</evidence>